<comment type="caution">
    <text evidence="1">The sequence shown here is derived from an EMBL/GenBank/DDBJ whole genome shotgun (WGS) entry which is preliminary data.</text>
</comment>
<sequence length="481" mass="56760">MICNYEVIKTNISNSNYKSLQNITMQFYESNSIELQKRILLLLLRKVRKNILKKYKVLGEYNFKLIKINLDKLKEGVHELLYTIYKSDDSATGNINVSKWKYIRFEEKEITTQEGFVFLDPANLAFYSPVENYVINLKSIKSIQKNGKIFNMKLNEDKKLTFEVSEENNLFTEKLQEQFGIEEEIEEEIDKKIEDKLEEEIDKKIEDKIEDKIEEEIEDKIDEEIDKKIEDKIEDKIDDKIDEEIEDKIDESLEKYTLCNSIKDFEVCDFVNSIGSDKNTTTTSTKDFSFKRSSLNKNRLVFRSDLDNNFGNGLLIKIKRQKKIIFTESKSPENPFIEEPKDVGEPKFKKPTFVKEIESTKKPISSAEQPSFNCEPMSSANEPTSVNPLKCFSNERYKNLEVLKRSKKKKREKKIKKINSISKNMERFIERLTKVKLGNLKKLVKKEAKKIKQRRKALENIMKIFIKKYITATKKYLLRIY</sequence>
<dbReference type="EMBL" id="SBJO01000033">
    <property type="protein sequence ID" value="KAF9764180.1"/>
    <property type="molecule type" value="Genomic_DNA"/>
</dbReference>
<keyword evidence="2" id="KW-1185">Reference proteome</keyword>
<organism evidence="1 2">
    <name type="scientific">Nosema granulosis</name>
    <dbReference type="NCBI Taxonomy" id="83296"/>
    <lineage>
        <taxon>Eukaryota</taxon>
        <taxon>Fungi</taxon>
        <taxon>Fungi incertae sedis</taxon>
        <taxon>Microsporidia</taxon>
        <taxon>Nosematidae</taxon>
        <taxon>Nosema</taxon>
    </lineage>
</organism>
<accession>A0A9P6GZR2</accession>
<name>A0A9P6GZR2_9MICR</name>
<gene>
    <name evidence="1" type="primary">stu1_0</name>
    <name evidence="1" type="ORF">NGRA_0755</name>
</gene>
<evidence type="ECO:0000313" key="1">
    <source>
        <dbReference type="EMBL" id="KAF9764180.1"/>
    </source>
</evidence>
<dbReference type="Proteomes" id="UP000740883">
    <property type="component" value="Unassembled WGS sequence"/>
</dbReference>
<dbReference type="AlphaFoldDB" id="A0A9P6GZR2"/>
<reference evidence="1 2" key="1">
    <citation type="journal article" date="2020" name="Genome Biol. Evol.">
        <title>Comparative genomics of strictly vertically transmitted, feminizing microsporidia endosymbionts of amphipod crustaceans.</title>
        <authorList>
            <person name="Cormier A."/>
            <person name="Chebbi M.A."/>
            <person name="Giraud I."/>
            <person name="Wattier R."/>
            <person name="Teixeira M."/>
            <person name="Gilbert C."/>
            <person name="Rigaud T."/>
            <person name="Cordaux R."/>
        </authorList>
    </citation>
    <scope>NUCLEOTIDE SEQUENCE [LARGE SCALE GENOMIC DNA]</scope>
    <source>
        <strain evidence="1 2">Ou3-Ou53</strain>
    </source>
</reference>
<protein>
    <submittedName>
        <fullName evidence="1">Protein stu1</fullName>
    </submittedName>
</protein>
<evidence type="ECO:0000313" key="2">
    <source>
        <dbReference type="Proteomes" id="UP000740883"/>
    </source>
</evidence>
<proteinExistence type="predicted"/>